<dbReference type="Pfam" id="PF13479">
    <property type="entry name" value="AAA_24"/>
    <property type="match status" value="1"/>
</dbReference>
<dbReference type="EMBL" id="WEGJ01000003">
    <property type="protein sequence ID" value="MQY11473.1"/>
    <property type="molecule type" value="Genomic_DNA"/>
</dbReference>
<feature type="compositionally biased region" description="Basic and acidic residues" evidence="1">
    <location>
        <begin position="342"/>
        <end position="356"/>
    </location>
</feature>
<dbReference type="Proteomes" id="UP000466345">
    <property type="component" value="Unassembled WGS sequence"/>
</dbReference>
<accession>A0A7K0CDP3</accession>
<comment type="caution">
    <text evidence="2">The sequence shown here is derived from an EMBL/GenBank/DDBJ whole genome shotgun (WGS) entry which is preliminary data.</text>
</comment>
<organism evidence="2 3">
    <name type="scientific">Streptomyces smaragdinus</name>
    <dbReference type="NCBI Taxonomy" id="2585196"/>
    <lineage>
        <taxon>Bacteria</taxon>
        <taxon>Bacillati</taxon>
        <taxon>Actinomycetota</taxon>
        <taxon>Actinomycetes</taxon>
        <taxon>Kitasatosporales</taxon>
        <taxon>Streptomycetaceae</taxon>
        <taxon>Streptomyces</taxon>
    </lineage>
</organism>
<dbReference type="AlphaFoldDB" id="A0A7K0CDP3"/>
<evidence type="ECO:0000256" key="1">
    <source>
        <dbReference type="SAM" id="MobiDB-lite"/>
    </source>
</evidence>
<dbReference type="RefSeq" id="WP_153450718.1">
    <property type="nucleotide sequence ID" value="NZ_WEGJ01000003.1"/>
</dbReference>
<gene>
    <name evidence="2" type="ORF">SRB5_15920</name>
</gene>
<evidence type="ECO:0000313" key="2">
    <source>
        <dbReference type="EMBL" id="MQY11473.1"/>
    </source>
</evidence>
<feature type="region of interest" description="Disordered" evidence="1">
    <location>
        <begin position="322"/>
        <end position="363"/>
    </location>
</feature>
<keyword evidence="3" id="KW-1185">Reference proteome</keyword>
<evidence type="ECO:0000313" key="3">
    <source>
        <dbReference type="Proteomes" id="UP000466345"/>
    </source>
</evidence>
<dbReference type="OrthoDB" id="3848202at2"/>
<protein>
    <recommendedName>
        <fullName evidence="4">AAA domain-containing protein</fullName>
    </recommendedName>
</protein>
<evidence type="ECO:0008006" key="4">
    <source>
        <dbReference type="Google" id="ProtNLM"/>
    </source>
</evidence>
<name>A0A7K0CDP3_9ACTN</name>
<proteinExistence type="predicted"/>
<reference evidence="2 3" key="1">
    <citation type="submission" date="2019-10" db="EMBL/GenBank/DDBJ databases">
        <title>Streptomyces smaragdinus sp. nov. and Streptomyces fabii sp. nov., isolated from the gut of fungus growing-termite Macrotermes natalensis.</title>
        <authorList>
            <person name="Schwitalla J."/>
            <person name="Benndorf R."/>
            <person name="Martin K."/>
            <person name="De Beer W."/>
            <person name="Kaster A.-K."/>
            <person name="Vollmers J."/>
            <person name="Poulsen M."/>
            <person name="Beemelmanns C."/>
        </authorList>
    </citation>
    <scope>NUCLEOTIDE SEQUENCE [LARGE SCALE GENOMIC DNA]</scope>
    <source>
        <strain evidence="2 3">RB5</strain>
    </source>
</reference>
<sequence>MNAPPGTARPPVIKLKTRRPTGVVPWPLLLIEGEEGAGKTYSAAQFSGSDRIGQMYWIDLDEGSADEYAAIDGANYLIIEHDGTYRDILEQVEAIHTEARRAAAAGEPPVVLTIDSGSALWRMLTNWTYERGRRTKKNRALLLQDPDAAFDIGRNLWNDALERWSRIIYLLRTLPGISIVLARGKQVSATDDNGQPVHNRSEWKVSAQKDLGFDSTCWVRMKRNTDPQVIKVRSLRMRVDQRKPLTLRDFSIEDLVFNKLGCSVESQPRIMPALSGDLVQPWLTRVAELKAKDALAALWRSVPDPSNRLSREEIATIRAAAEQRAAELDNPHSEMGGGPLTDADKLRAAADRKAAEQDADAEQ</sequence>